<comment type="caution">
    <text evidence="3">The sequence shown here is derived from an EMBL/GenBank/DDBJ whole genome shotgun (WGS) entry which is preliminary data.</text>
</comment>
<gene>
    <name evidence="3" type="ORF">FD28_GL000621</name>
</gene>
<dbReference type="RefSeq" id="WP_057734327.1">
    <property type="nucleotide sequence ID" value="NZ_AZFS01000060.1"/>
</dbReference>
<protein>
    <recommendedName>
        <fullName evidence="2">HTH merR-type domain-containing protein</fullName>
    </recommendedName>
</protein>
<dbReference type="PATRIC" id="fig|1423753.3.peg.649"/>
<dbReference type="PROSITE" id="PS50937">
    <property type="entry name" value="HTH_MERR_2"/>
    <property type="match status" value="1"/>
</dbReference>
<dbReference type="CDD" id="cd01109">
    <property type="entry name" value="HTH_YyaN"/>
    <property type="match status" value="1"/>
</dbReference>
<dbReference type="InterPro" id="IPR000551">
    <property type="entry name" value="MerR-type_HTH_dom"/>
</dbReference>
<sequence>MVYSIGEVAAKFNLSVSQLRYYDQIGLFPDIQRDHAGHRQFDDHDVDLVAQIVSLKRANVSLPAITDFLRLYQAGTATLPQRAEILDDQAASLQEQMDRLKETQVYVQFKQWDYDQALATGRDIAVVPADHETFEADFMATLEASADTDGQAAFRRLQARYPAGLCVVPFSEVVAP</sequence>
<evidence type="ECO:0000313" key="4">
    <source>
        <dbReference type="Proteomes" id="UP000051580"/>
    </source>
</evidence>
<dbReference type="AlphaFoldDB" id="A0A0R1UR32"/>
<evidence type="ECO:0000256" key="1">
    <source>
        <dbReference type="ARBA" id="ARBA00023125"/>
    </source>
</evidence>
<name>A0A0R1UR32_9LACO</name>
<dbReference type="GO" id="GO:0003677">
    <property type="term" value="F:DNA binding"/>
    <property type="evidence" value="ECO:0007669"/>
    <property type="project" value="UniProtKB-KW"/>
</dbReference>
<accession>A0A0R1UR32</accession>
<keyword evidence="4" id="KW-1185">Reference proteome</keyword>
<dbReference type="PANTHER" id="PTHR30204">
    <property type="entry name" value="REDOX-CYCLING DRUG-SENSING TRANSCRIPTIONAL ACTIVATOR SOXR"/>
    <property type="match status" value="1"/>
</dbReference>
<keyword evidence="1" id="KW-0238">DNA-binding</keyword>
<proteinExistence type="predicted"/>
<dbReference type="STRING" id="1423753.FD28_GL000621"/>
<evidence type="ECO:0000313" key="3">
    <source>
        <dbReference type="EMBL" id="KRL94074.1"/>
    </source>
</evidence>
<dbReference type="InterPro" id="IPR009061">
    <property type="entry name" value="DNA-bd_dom_put_sf"/>
</dbReference>
<feature type="domain" description="HTH merR-type" evidence="2">
    <location>
        <begin position="2"/>
        <end position="71"/>
    </location>
</feature>
<reference evidence="3 4" key="1">
    <citation type="journal article" date="2015" name="Genome Announc.">
        <title>Expanding the biotechnology potential of lactobacilli through comparative genomics of 213 strains and associated genera.</title>
        <authorList>
            <person name="Sun Z."/>
            <person name="Harris H.M."/>
            <person name="McCann A."/>
            <person name="Guo C."/>
            <person name="Argimon S."/>
            <person name="Zhang W."/>
            <person name="Yang X."/>
            <person name="Jeffery I.B."/>
            <person name="Cooney J.C."/>
            <person name="Kagawa T.F."/>
            <person name="Liu W."/>
            <person name="Song Y."/>
            <person name="Salvetti E."/>
            <person name="Wrobel A."/>
            <person name="Rasinkangas P."/>
            <person name="Parkhill J."/>
            <person name="Rea M.C."/>
            <person name="O'Sullivan O."/>
            <person name="Ritari J."/>
            <person name="Douillard F.P."/>
            <person name="Paul Ross R."/>
            <person name="Yang R."/>
            <person name="Briner A.E."/>
            <person name="Felis G.E."/>
            <person name="de Vos W.M."/>
            <person name="Barrangou R."/>
            <person name="Klaenhammer T.R."/>
            <person name="Caufield P.W."/>
            <person name="Cui Y."/>
            <person name="Zhang H."/>
            <person name="O'Toole P.W."/>
        </authorList>
    </citation>
    <scope>NUCLEOTIDE SEQUENCE [LARGE SCALE GENOMIC DNA]</scope>
    <source>
        <strain evidence="3 4">DSM 16381</strain>
    </source>
</reference>
<dbReference type="Pfam" id="PF13411">
    <property type="entry name" value="MerR_1"/>
    <property type="match status" value="1"/>
</dbReference>
<dbReference type="Gene3D" id="1.10.1660.10">
    <property type="match status" value="1"/>
</dbReference>
<evidence type="ECO:0000259" key="2">
    <source>
        <dbReference type="PROSITE" id="PS50937"/>
    </source>
</evidence>
<dbReference type="InterPro" id="IPR047057">
    <property type="entry name" value="MerR_fam"/>
</dbReference>
<dbReference type="Proteomes" id="UP000051580">
    <property type="component" value="Unassembled WGS sequence"/>
</dbReference>
<dbReference type="OrthoDB" id="9806513at2"/>
<dbReference type="EMBL" id="AZFS01000060">
    <property type="protein sequence ID" value="KRL94074.1"/>
    <property type="molecule type" value="Genomic_DNA"/>
</dbReference>
<dbReference type="PANTHER" id="PTHR30204:SF82">
    <property type="entry name" value="TRANSCRIPTIONAL REGULATOR, MERR FAMILY"/>
    <property type="match status" value="1"/>
</dbReference>
<dbReference type="GO" id="GO:0003700">
    <property type="term" value="F:DNA-binding transcription factor activity"/>
    <property type="evidence" value="ECO:0007669"/>
    <property type="project" value="InterPro"/>
</dbReference>
<dbReference type="SMART" id="SM00422">
    <property type="entry name" value="HTH_MERR"/>
    <property type="match status" value="1"/>
</dbReference>
<dbReference type="SUPFAM" id="SSF46955">
    <property type="entry name" value="Putative DNA-binding domain"/>
    <property type="match status" value="1"/>
</dbReference>
<organism evidence="3 4">
    <name type="scientific">Levilactobacillus hammesii DSM 16381</name>
    <dbReference type="NCBI Taxonomy" id="1423753"/>
    <lineage>
        <taxon>Bacteria</taxon>
        <taxon>Bacillati</taxon>
        <taxon>Bacillota</taxon>
        <taxon>Bacilli</taxon>
        <taxon>Lactobacillales</taxon>
        <taxon>Lactobacillaceae</taxon>
        <taxon>Levilactobacillus</taxon>
    </lineage>
</organism>